<dbReference type="AlphaFoldDB" id="A0A9X2U540"/>
<evidence type="ECO:0000313" key="2">
    <source>
        <dbReference type="EMBL" id="MCS3867019.1"/>
    </source>
</evidence>
<dbReference type="Proteomes" id="UP001155144">
    <property type="component" value="Unassembled WGS sequence"/>
</dbReference>
<dbReference type="EMBL" id="JANTYZ010000031">
    <property type="protein sequence ID" value="MCS3867019.1"/>
    <property type="molecule type" value="Genomic_DNA"/>
</dbReference>
<evidence type="ECO:0000313" key="3">
    <source>
        <dbReference type="EMBL" id="MCS4122704.1"/>
    </source>
</evidence>
<gene>
    <name evidence="3" type="ORF">GGP45_003071</name>
    <name evidence="2" type="ORF">GGP82_003603</name>
</gene>
<dbReference type="Proteomes" id="UP001155034">
    <property type="component" value="Unassembled WGS sequence"/>
</dbReference>
<evidence type="ECO:0000313" key="4">
    <source>
        <dbReference type="Proteomes" id="UP001155034"/>
    </source>
</evidence>
<organism evidence="2 4">
    <name type="scientific">Salinibacter ruber</name>
    <dbReference type="NCBI Taxonomy" id="146919"/>
    <lineage>
        <taxon>Bacteria</taxon>
        <taxon>Pseudomonadati</taxon>
        <taxon>Rhodothermota</taxon>
        <taxon>Rhodothermia</taxon>
        <taxon>Rhodothermales</taxon>
        <taxon>Salinibacteraceae</taxon>
        <taxon>Salinibacter</taxon>
    </lineage>
</organism>
<comment type="caution">
    <text evidence="2">The sequence shown here is derived from an EMBL/GenBank/DDBJ whole genome shotgun (WGS) entry which is preliminary data.</text>
</comment>
<name>A0A9X2U540_9BACT</name>
<evidence type="ECO:0000256" key="1">
    <source>
        <dbReference type="SAM" id="MobiDB-lite"/>
    </source>
</evidence>
<sequence length="195" mass="22452">MSENAPNQDYPESRRNFAQKDSFGGNRSGRKEKRGVSVRQKDKTELQRIVAERRLYAGIPQVLWDYLDRSLLGRIQQGRYSPRKFAVEIGQRPGRGQRGEKEHDRSCERTDVQARFPSWAEVEEAARLVNADLDRFDRRLARRGSVFPFPFFRCEAQGIVQAAMREIATANREGKEKLLSTNVVLEARDLREAVG</sequence>
<feature type="region of interest" description="Disordered" evidence="1">
    <location>
        <begin position="1"/>
        <end position="43"/>
    </location>
</feature>
<proteinExistence type="predicted"/>
<dbReference type="EMBL" id="JANUBL010000008">
    <property type="protein sequence ID" value="MCS4122704.1"/>
    <property type="molecule type" value="Genomic_DNA"/>
</dbReference>
<protein>
    <submittedName>
        <fullName evidence="2">Uncharacterized protein</fullName>
    </submittedName>
</protein>
<dbReference type="RefSeq" id="WP_146031919.1">
    <property type="nucleotide sequence ID" value="NZ_CALTSD010000017.1"/>
</dbReference>
<reference evidence="2" key="1">
    <citation type="submission" date="2022-08" db="EMBL/GenBank/DDBJ databases">
        <title>Genomic Encyclopedia of Type Strains, Phase V (KMG-V): Genome sequencing to study the core and pangenomes of soil and plant-associated prokaryotes.</title>
        <authorList>
            <person name="Whitman W."/>
        </authorList>
    </citation>
    <scope>NUCLEOTIDE SEQUENCE</scope>
    <source>
        <strain evidence="2">SP2016B</strain>
        <strain evidence="3">SP3026</strain>
    </source>
</reference>
<accession>A0A9X2U540</accession>